<feature type="domain" description="GP-PDE" evidence="1">
    <location>
        <begin position="50"/>
        <end position="321"/>
    </location>
</feature>
<dbReference type="InterPro" id="IPR030395">
    <property type="entry name" value="GP_PDE_dom"/>
</dbReference>
<dbReference type="PANTHER" id="PTHR43805:SF1">
    <property type="entry name" value="GP-PDE DOMAIN-CONTAINING PROTEIN"/>
    <property type="match status" value="1"/>
</dbReference>
<dbReference type="Proteomes" id="UP001519349">
    <property type="component" value="Unassembled WGS sequence"/>
</dbReference>
<reference evidence="2 3" key="1">
    <citation type="submission" date="2018-05" db="EMBL/GenBank/DDBJ databases">
        <title>Draft genome sequence of Streptococcus panodentis CCUG 70867T.</title>
        <authorList>
            <person name="Salva-Serra F."/>
            <person name="Mendez V."/>
            <person name="Jaen-Luchoro D."/>
            <person name="Gonzales-Siles L."/>
            <person name="Karlsson R."/>
            <person name="Engstrom-Jakobsson H."/>
            <person name="Busquets A."/>
            <person name="Gomila M."/>
            <person name="Pineiro-Iglesias B."/>
            <person name="Bennasar-Figueras A."/>
            <person name="Seeger M."/>
            <person name="Moore E."/>
        </authorList>
    </citation>
    <scope>NUCLEOTIDE SEQUENCE [LARGE SCALE GENOMIC DNA]</scope>
    <source>
        <strain evidence="2 3">CCUG 70867</strain>
    </source>
</reference>
<dbReference type="SUPFAM" id="SSF51695">
    <property type="entry name" value="PLC-like phosphodiesterases"/>
    <property type="match status" value="1"/>
</dbReference>
<dbReference type="Gene3D" id="3.20.20.190">
    <property type="entry name" value="Phosphatidylinositol (PI) phosphodiesterase"/>
    <property type="match status" value="1"/>
</dbReference>
<dbReference type="EMBL" id="QFAY01000027">
    <property type="protein sequence ID" value="MBP2621912.1"/>
    <property type="molecule type" value="Genomic_DNA"/>
</dbReference>
<dbReference type="PROSITE" id="PS51704">
    <property type="entry name" value="GP_PDE"/>
    <property type="match status" value="1"/>
</dbReference>
<evidence type="ECO:0000313" key="2">
    <source>
        <dbReference type="EMBL" id="MBP2621912.1"/>
    </source>
</evidence>
<dbReference type="RefSeq" id="WP_209551927.1">
    <property type="nucleotide sequence ID" value="NZ_QFAY01000027.1"/>
</dbReference>
<organism evidence="2 3">
    <name type="scientific">Streptococcus panodentis</name>
    <dbReference type="NCBI Taxonomy" id="1581472"/>
    <lineage>
        <taxon>Bacteria</taxon>
        <taxon>Bacillati</taxon>
        <taxon>Bacillota</taxon>
        <taxon>Bacilli</taxon>
        <taxon>Lactobacillales</taxon>
        <taxon>Streptococcaceae</taxon>
        <taxon>Streptococcus</taxon>
    </lineage>
</organism>
<name>A0ABS5AZB5_9STRE</name>
<accession>A0ABS5AZB5</accession>
<sequence length="321" mass="36737">MFKRKKIYLICLALLFLIWLNNTGLFSHREGQDYKILAHRGLAQTFDESKADWDSNTAAMIDPPAHPYLENSLPSMQAAFDLGADAVEFDVKLSKDKQLAVFHDSTLEYKCGVKGEIQDYTMDQLKKMDIGYGYTADGGKSYPFRGRGVGQMPTMDEVLERFPDKEFVIEVKDGKLETYQVLWRKLKTLSPERLDKLSVCGASEEGVNWLRSQSRSLKLLSKESMIRALIKYELLGFTGYIPEEMKNAELRIPLKYAKFLWGWPYKFMERMESVNTRVELTAGGADLSVGFDDVTSLESVPKEFGGYIWTNKINELHLKED</sequence>
<dbReference type="Pfam" id="PF03009">
    <property type="entry name" value="GDPD"/>
    <property type="match status" value="1"/>
</dbReference>
<protein>
    <submittedName>
        <fullName evidence="2">Glycerophosphodiester phosphodiesterase</fullName>
    </submittedName>
</protein>
<dbReference type="PANTHER" id="PTHR43805">
    <property type="entry name" value="GLYCEROPHOSPHORYL DIESTER PHOSPHODIESTERASE"/>
    <property type="match status" value="1"/>
</dbReference>
<proteinExistence type="predicted"/>
<keyword evidence="3" id="KW-1185">Reference proteome</keyword>
<gene>
    <name evidence="2" type="ORF">DHL47_11420</name>
</gene>
<evidence type="ECO:0000259" key="1">
    <source>
        <dbReference type="PROSITE" id="PS51704"/>
    </source>
</evidence>
<evidence type="ECO:0000313" key="3">
    <source>
        <dbReference type="Proteomes" id="UP001519349"/>
    </source>
</evidence>
<comment type="caution">
    <text evidence="2">The sequence shown here is derived from an EMBL/GenBank/DDBJ whole genome shotgun (WGS) entry which is preliminary data.</text>
</comment>
<dbReference type="InterPro" id="IPR017946">
    <property type="entry name" value="PLC-like_Pdiesterase_TIM-brl"/>
</dbReference>